<evidence type="ECO:0000256" key="1">
    <source>
        <dbReference type="ARBA" id="ARBA00005189"/>
    </source>
</evidence>
<sequence>MKRIIFLVIRLLYRIPGWLLTIHRYNKHKEDVSFETRFDFTQRLIRKVNEKSRVNIHCFGKENLPEEQGYLMAPNHQGLFDALILFGTHDQPFKFIVKKELMHVFVLKNVLHMVDALAIDRENIRASVKVIRQASKDMAAGTSYVIFPEGTRCRQQNKMLEFKGGTFKSVMNAKKPIVPVALIDCYKVFDNNSIEKVDAQIHYLTPIYYDEYKDMSSTEVASMVQSRIEKCINENENEF</sequence>
<evidence type="ECO:0000256" key="6">
    <source>
        <dbReference type="ARBA" id="ARBA00023315"/>
    </source>
</evidence>
<dbReference type="SUPFAM" id="SSF69593">
    <property type="entry name" value="Glycerol-3-phosphate (1)-acyltransferase"/>
    <property type="match status" value="1"/>
</dbReference>
<dbReference type="InterPro" id="IPR002123">
    <property type="entry name" value="Plipid/glycerol_acylTrfase"/>
</dbReference>
<dbReference type="CDD" id="cd07989">
    <property type="entry name" value="LPLAT_AGPAT-like"/>
    <property type="match status" value="1"/>
</dbReference>
<evidence type="ECO:0000256" key="3">
    <source>
        <dbReference type="ARBA" id="ARBA00022516"/>
    </source>
</evidence>
<dbReference type="AlphaFoldDB" id="A0A1Y4T142"/>
<keyword evidence="7" id="KW-1208">Phospholipid metabolism</keyword>
<dbReference type="EC" id="2.3.1.51" evidence="7"/>
<evidence type="ECO:0000256" key="2">
    <source>
        <dbReference type="ARBA" id="ARBA00008655"/>
    </source>
</evidence>
<comment type="catalytic activity">
    <reaction evidence="7">
        <text>a 1-acyl-sn-glycero-3-phosphate + an acyl-CoA = a 1,2-diacyl-sn-glycero-3-phosphate + CoA</text>
        <dbReference type="Rhea" id="RHEA:19709"/>
        <dbReference type="ChEBI" id="CHEBI:57287"/>
        <dbReference type="ChEBI" id="CHEBI:57970"/>
        <dbReference type="ChEBI" id="CHEBI:58342"/>
        <dbReference type="ChEBI" id="CHEBI:58608"/>
        <dbReference type="EC" id="2.3.1.51"/>
    </reaction>
</comment>
<dbReference type="EMBL" id="NFLJ01000005">
    <property type="protein sequence ID" value="OUQ35919.1"/>
    <property type="molecule type" value="Genomic_DNA"/>
</dbReference>
<dbReference type="SMART" id="SM00563">
    <property type="entry name" value="PlsC"/>
    <property type="match status" value="1"/>
</dbReference>
<name>A0A1Y4T142_9FIRM</name>
<evidence type="ECO:0000313" key="9">
    <source>
        <dbReference type="EMBL" id="OUQ35919.1"/>
    </source>
</evidence>
<dbReference type="PANTHER" id="PTHR10434:SF64">
    <property type="entry name" value="1-ACYL-SN-GLYCEROL-3-PHOSPHATE ACYLTRANSFERASE-RELATED"/>
    <property type="match status" value="1"/>
</dbReference>
<evidence type="ECO:0000256" key="4">
    <source>
        <dbReference type="ARBA" id="ARBA00022679"/>
    </source>
</evidence>
<organism evidence="9 10">
    <name type="scientific">Massilimicrobiota timonensis</name>
    <dbReference type="NCBI Taxonomy" id="1776392"/>
    <lineage>
        <taxon>Bacteria</taxon>
        <taxon>Bacillati</taxon>
        <taxon>Bacillota</taxon>
        <taxon>Erysipelotrichia</taxon>
        <taxon>Erysipelotrichales</taxon>
        <taxon>Erysipelotrichaceae</taxon>
        <taxon>Massilimicrobiota</taxon>
    </lineage>
</organism>
<dbReference type="Proteomes" id="UP000195305">
    <property type="component" value="Unassembled WGS sequence"/>
</dbReference>
<reference evidence="9 10" key="1">
    <citation type="journal article" date="2018" name="BMC Genomics">
        <title>Whole genome sequencing and function prediction of 133 gut anaerobes isolated from chicken caecum in pure cultures.</title>
        <authorList>
            <person name="Medvecky M."/>
            <person name="Cejkova D."/>
            <person name="Polansky O."/>
            <person name="Karasova D."/>
            <person name="Kubasova T."/>
            <person name="Cizek A."/>
            <person name="Rychlik I."/>
        </authorList>
    </citation>
    <scope>NUCLEOTIDE SEQUENCE [LARGE SCALE GENOMIC DNA]</scope>
    <source>
        <strain evidence="9 10">An13</strain>
    </source>
</reference>
<dbReference type="GO" id="GO:0006654">
    <property type="term" value="P:phosphatidic acid biosynthetic process"/>
    <property type="evidence" value="ECO:0007669"/>
    <property type="project" value="TreeGrafter"/>
</dbReference>
<evidence type="ECO:0000259" key="8">
    <source>
        <dbReference type="SMART" id="SM00563"/>
    </source>
</evidence>
<dbReference type="GO" id="GO:0003841">
    <property type="term" value="F:1-acylglycerol-3-phosphate O-acyltransferase activity"/>
    <property type="evidence" value="ECO:0007669"/>
    <property type="project" value="UniProtKB-UniRule"/>
</dbReference>
<dbReference type="InterPro" id="IPR004552">
    <property type="entry name" value="AGP_acyltrans"/>
</dbReference>
<comment type="domain">
    <text evidence="7">The HXXXXD motif is essential for acyltransferase activity and may constitute the binding site for the phosphate moiety of the glycerol-3-phosphate.</text>
</comment>
<gene>
    <name evidence="9" type="ORF">B5E75_02485</name>
</gene>
<dbReference type="GO" id="GO:0016020">
    <property type="term" value="C:membrane"/>
    <property type="evidence" value="ECO:0007669"/>
    <property type="project" value="InterPro"/>
</dbReference>
<evidence type="ECO:0000313" key="10">
    <source>
        <dbReference type="Proteomes" id="UP000195305"/>
    </source>
</evidence>
<proteinExistence type="inferred from homology"/>
<dbReference type="NCBIfam" id="TIGR00530">
    <property type="entry name" value="AGP_acyltrn"/>
    <property type="match status" value="1"/>
</dbReference>
<keyword evidence="10" id="KW-1185">Reference proteome</keyword>
<keyword evidence="7" id="KW-0594">Phospholipid biosynthesis</keyword>
<keyword evidence="4 7" id="KW-0808">Transferase</keyword>
<dbReference type="Pfam" id="PF01553">
    <property type="entry name" value="Acyltransferase"/>
    <property type="match status" value="1"/>
</dbReference>
<evidence type="ECO:0000256" key="7">
    <source>
        <dbReference type="RuleBase" id="RU361267"/>
    </source>
</evidence>
<keyword evidence="6 7" id="KW-0012">Acyltransferase</keyword>
<comment type="caution">
    <text evidence="9">The sequence shown here is derived from an EMBL/GenBank/DDBJ whole genome shotgun (WGS) entry which is preliminary data.</text>
</comment>
<keyword evidence="3 7" id="KW-0444">Lipid biosynthesis</keyword>
<comment type="similarity">
    <text evidence="2 7">Belongs to the 1-acyl-sn-glycerol-3-phosphate acyltransferase family.</text>
</comment>
<comment type="pathway">
    <text evidence="1">Lipid metabolism.</text>
</comment>
<evidence type="ECO:0000256" key="5">
    <source>
        <dbReference type="ARBA" id="ARBA00023098"/>
    </source>
</evidence>
<accession>A0A1Y4T142</accession>
<keyword evidence="5 7" id="KW-0443">Lipid metabolism</keyword>
<protein>
    <recommendedName>
        <fullName evidence="7">1-acyl-sn-glycerol-3-phosphate acyltransferase</fullName>
        <ecNumber evidence="7">2.3.1.51</ecNumber>
    </recommendedName>
</protein>
<dbReference type="OrthoDB" id="9803035at2"/>
<feature type="domain" description="Phospholipid/glycerol acyltransferase" evidence="8">
    <location>
        <begin position="70"/>
        <end position="185"/>
    </location>
</feature>
<dbReference type="RefSeq" id="WP_087357218.1">
    <property type="nucleotide sequence ID" value="NZ_NFLJ01000005.1"/>
</dbReference>
<dbReference type="PANTHER" id="PTHR10434">
    <property type="entry name" value="1-ACYL-SN-GLYCEROL-3-PHOSPHATE ACYLTRANSFERASE"/>
    <property type="match status" value="1"/>
</dbReference>